<dbReference type="InterPro" id="IPR051531">
    <property type="entry name" value="N-acetyltransferase"/>
</dbReference>
<protein>
    <submittedName>
        <fullName evidence="5">GNAT family N-acetyltransferase</fullName>
    </submittedName>
</protein>
<evidence type="ECO:0000256" key="2">
    <source>
        <dbReference type="ARBA" id="ARBA00023315"/>
    </source>
</evidence>
<reference evidence="5 6" key="1">
    <citation type="submission" date="2020-02" db="EMBL/GenBank/DDBJ databases">
        <authorList>
            <person name="Zheng R.K."/>
            <person name="Sun C.M."/>
        </authorList>
    </citation>
    <scope>NUCLEOTIDE SEQUENCE [LARGE SCALE GENOMIC DNA]</scope>
    <source>
        <strain evidence="6">zrk13</strain>
    </source>
</reference>
<name>A0A7L7KTY9_9MOLU</name>
<evidence type="ECO:0000259" key="4">
    <source>
        <dbReference type="PROSITE" id="PS51186"/>
    </source>
</evidence>
<dbReference type="AlphaFoldDB" id="A0A7L7KTY9"/>
<dbReference type="PANTHER" id="PTHR43792">
    <property type="entry name" value="GNAT FAMILY, PUTATIVE (AFU_ORTHOLOGUE AFUA_3G00765)-RELATED-RELATED"/>
    <property type="match status" value="1"/>
</dbReference>
<dbReference type="RefSeq" id="WP_258877701.1">
    <property type="nucleotide sequence ID" value="NZ_CP048914.1"/>
</dbReference>
<organism evidence="5 6">
    <name type="scientific">Candidatus Xianfuyuplasma coldseepsis</name>
    <dbReference type="NCBI Taxonomy" id="2782163"/>
    <lineage>
        <taxon>Bacteria</taxon>
        <taxon>Bacillati</taxon>
        <taxon>Mycoplasmatota</taxon>
        <taxon>Mollicutes</taxon>
        <taxon>Candidatus Izemoplasmatales</taxon>
        <taxon>Candidatus Izemoplasmataceae</taxon>
        <taxon>Candidatus Xianfuyuplasma</taxon>
    </lineage>
</organism>
<keyword evidence="1 5" id="KW-0808">Transferase</keyword>
<accession>A0A7L7KTY9</accession>
<proteinExistence type="inferred from homology"/>
<feature type="domain" description="N-acetyltransferase" evidence="4">
    <location>
        <begin position="14"/>
        <end position="178"/>
    </location>
</feature>
<gene>
    <name evidence="5" type="ORF">G4Z02_09055</name>
</gene>
<dbReference type="KEGG" id="xcl:G4Z02_09055"/>
<evidence type="ECO:0000313" key="6">
    <source>
        <dbReference type="Proteomes" id="UP000514720"/>
    </source>
</evidence>
<comment type="similarity">
    <text evidence="3">Belongs to the acetyltransferase family. RimJ subfamily.</text>
</comment>
<dbReference type="PROSITE" id="PS51186">
    <property type="entry name" value="GNAT"/>
    <property type="match status" value="1"/>
</dbReference>
<dbReference type="InterPro" id="IPR000182">
    <property type="entry name" value="GNAT_dom"/>
</dbReference>
<dbReference type="GO" id="GO:0016747">
    <property type="term" value="F:acyltransferase activity, transferring groups other than amino-acyl groups"/>
    <property type="evidence" value="ECO:0007669"/>
    <property type="project" value="InterPro"/>
</dbReference>
<dbReference type="CDD" id="cd04301">
    <property type="entry name" value="NAT_SF"/>
    <property type="match status" value="1"/>
</dbReference>
<evidence type="ECO:0000313" key="5">
    <source>
        <dbReference type="EMBL" id="QMS85889.1"/>
    </source>
</evidence>
<evidence type="ECO:0000256" key="1">
    <source>
        <dbReference type="ARBA" id="ARBA00022679"/>
    </source>
</evidence>
<dbReference type="PANTHER" id="PTHR43792:SF8">
    <property type="entry name" value="[RIBOSOMAL PROTEIN US5]-ALANINE N-ACETYLTRANSFERASE"/>
    <property type="match status" value="1"/>
</dbReference>
<evidence type="ECO:0000256" key="3">
    <source>
        <dbReference type="ARBA" id="ARBA00038502"/>
    </source>
</evidence>
<dbReference type="Proteomes" id="UP000514720">
    <property type="component" value="Chromosome"/>
</dbReference>
<dbReference type="EMBL" id="CP048914">
    <property type="protein sequence ID" value="QMS85889.1"/>
    <property type="molecule type" value="Genomic_DNA"/>
</dbReference>
<keyword evidence="6" id="KW-1185">Reference proteome</keyword>
<dbReference type="Gene3D" id="3.40.630.30">
    <property type="match status" value="1"/>
</dbReference>
<sequence>MERLLLPTITTKRLVLRALIRQDAPDIYDYANDPRVGPSAGWKPHESIDETYRFIDYSIKKKEYGQPGIFAIVLQDTGRVIGTIEIHSYRQFKGEIGFVLHPKYWNQGYITEAAQAVIIYAMEYLKLKRLAYCHFPENDVSKRVCEKLGFTFEGVLRDKFLLYDGTLKDDVTYSITQQDYENGTISWINDVKKDVLIDY</sequence>
<dbReference type="Pfam" id="PF13302">
    <property type="entry name" value="Acetyltransf_3"/>
    <property type="match status" value="1"/>
</dbReference>
<dbReference type="InterPro" id="IPR016181">
    <property type="entry name" value="Acyl_CoA_acyltransferase"/>
</dbReference>
<keyword evidence="2" id="KW-0012">Acyltransferase</keyword>
<dbReference type="SUPFAM" id="SSF55729">
    <property type="entry name" value="Acyl-CoA N-acyltransferases (Nat)"/>
    <property type="match status" value="1"/>
</dbReference>